<feature type="region of interest" description="Disordered" evidence="17">
    <location>
        <begin position="304"/>
        <end position="331"/>
    </location>
</feature>
<dbReference type="CDD" id="cd12224">
    <property type="entry name" value="RRM_RBM22"/>
    <property type="match status" value="1"/>
</dbReference>
<evidence type="ECO:0000256" key="7">
    <source>
        <dbReference type="ARBA" id="ARBA00022723"/>
    </source>
</evidence>
<organism evidence="20 21">
    <name type="scientific">Hydra vulgaris</name>
    <name type="common">Hydra</name>
    <name type="synonym">Hydra attenuata</name>
    <dbReference type="NCBI Taxonomy" id="6087"/>
    <lineage>
        <taxon>Eukaryota</taxon>
        <taxon>Metazoa</taxon>
        <taxon>Cnidaria</taxon>
        <taxon>Hydrozoa</taxon>
        <taxon>Hydroidolina</taxon>
        <taxon>Anthoathecata</taxon>
        <taxon>Aplanulata</taxon>
        <taxon>Hydridae</taxon>
        <taxon>Hydra</taxon>
    </lineage>
</organism>
<dbReference type="InterPro" id="IPR000504">
    <property type="entry name" value="RRM_dom"/>
</dbReference>
<evidence type="ECO:0000256" key="2">
    <source>
        <dbReference type="ARBA" id="ARBA00004496"/>
    </source>
</evidence>
<sequence>MATSKGANLYNRQNWEQSDFPILCQTCLGDNPYVRMLKDKFGKECKICVRPFTIFKWCPGAKMRYKKTEICQTCAKLKNVCQTCLLDLEYGLPIEVRDKALAIADTLPRSDVNKEFFHQTLEKELANTDGTVAAGTLGKSQAASDLLMKLARTTPYYKRNRPHICSFWVKGECKRGEECPYRHEMPNAPDDPLSNQNIKDRFYGVNDPVAAKMLKRAESMPKLESPSDKSITTLYVGGLDERIKEDDLRNFFYQYGEIRSVVVASNKSCGFICYTSRQAAEMAAERSFNKVIIKGKRLKVLWGRSQEQRSGGKDEKGDRLKEYPPVPGLPDALPPIPTEDAPIMEPPNLFDELPSEQNASNIPLPAAYSNAPPMFSPHMSSSHPQGIPPPPPNMGGGFPPGPPPFMQRFPPPSGSYSNQVQPSGIRFSISNGPSMRHGLHYPSQDPHRMGTEGSIENTSVQTPVIKSVQE</sequence>
<dbReference type="InterPro" id="IPR057674">
    <property type="entry name" value="Znf-CCCH_RBM22"/>
</dbReference>
<dbReference type="SMART" id="SM00360">
    <property type="entry name" value="RRM"/>
    <property type="match status" value="1"/>
</dbReference>
<evidence type="ECO:0000256" key="3">
    <source>
        <dbReference type="ARBA" id="ARBA00007781"/>
    </source>
</evidence>
<dbReference type="Pfam" id="PF00076">
    <property type="entry name" value="RRM_1"/>
    <property type="match status" value="1"/>
</dbReference>
<dbReference type="Pfam" id="PF21369">
    <property type="entry name" value="STL11_N"/>
    <property type="match status" value="1"/>
</dbReference>
<dbReference type="InterPro" id="IPR039171">
    <property type="entry name" value="Cwc2/Slt11"/>
</dbReference>
<feature type="domain" description="RRM" evidence="18">
    <location>
        <begin position="232"/>
        <end position="305"/>
    </location>
</feature>
<protein>
    <recommendedName>
        <fullName evidence="4">Pre-mRNA-splicing factor RBM22</fullName>
    </recommendedName>
    <alternativeName>
        <fullName evidence="14">RNA-binding motif protein 22</fullName>
    </alternativeName>
</protein>
<keyword evidence="6" id="KW-0507">mRNA processing</keyword>
<comment type="subcellular location">
    <subcellularLocation>
        <location evidence="2">Cytoplasm</location>
    </subcellularLocation>
    <subcellularLocation>
        <location evidence="1">Nucleus</location>
    </subcellularLocation>
</comment>
<keyword evidence="9 16" id="KW-0863">Zinc-finger</keyword>
<feature type="compositionally biased region" description="Basic and acidic residues" evidence="17">
    <location>
        <begin position="306"/>
        <end position="322"/>
    </location>
</feature>
<keyword evidence="8" id="KW-0747">Spliceosome</keyword>
<dbReference type="Gene3D" id="4.10.1000.10">
    <property type="entry name" value="Zinc finger, CCCH-type"/>
    <property type="match status" value="1"/>
</dbReference>
<feature type="compositionally biased region" description="Pro residues" evidence="17">
    <location>
        <begin position="386"/>
        <end position="413"/>
    </location>
</feature>
<dbReference type="GeneID" id="136071917"/>
<dbReference type="PANTHER" id="PTHR14089:SF6">
    <property type="entry name" value="PRE-MRNA-SPLICING FACTOR RBM22"/>
    <property type="match status" value="1"/>
</dbReference>
<evidence type="ECO:0000256" key="15">
    <source>
        <dbReference type="PROSITE-ProRule" id="PRU00176"/>
    </source>
</evidence>
<evidence type="ECO:0000256" key="17">
    <source>
        <dbReference type="SAM" id="MobiDB-lite"/>
    </source>
</evidence>
<evidence type="ECO:0000313" key="20">
    <source>
        <dbReference type="Proteomes" id="UP001652625"/>
    </source>
</evidence>
<keyword evidence="5" id="KW-0963">Cytoplasm</keyword>
<evidence type="ECO:0000259" key="19">
    <source>
        <dbReference type="PROSITE" id="PS50103"/>
    </source>
</evidence>
<feature type="zinc finger region" description="C3H1-type" evidence="16">
    <location>
        <begin position="159"/>
        <end position="186"/>
    </location>
</feature>
<evidence type="ECO:0000256" key="9">
    <source>
        <dbReference type="ARBA" id="ARBA00022771"/>
    </source>
</evidence>
<evidence type="ECO:0000259" key="18">
    <source>
        <dbReference type="PROSITE" id="PS50102"/>
    </source>
</evidence>
<evidence type="ECO:0000256" key="11">
    <source>
        <dbReference type="ARBA" id="ARBA00022884"/>
    </source>
</evidence>
<keyword evidence="13" id="KW-0539">Nucleus</keyword>
<evidence type="ECO:0000256" key="10">
    <source>
        <dbReference type="ARBA" id="ARBA00022833"/>
    </source>
</evidence>
<name>A0ABM4BX68_HYDVU</name>
<dbReference type="SMART" id="SM00356">
    <property type="entry name" value="ZnF_C3H1"/>
    <property type="match status" value="1"/>
</dbReference>
<comment type="similarity">
    <text evidence="3">Belongs to the SLT11 family.</text>
</comment>
<evidence type="ECO:0000256" key="13">
    <source>
        <dbReference type="ARBA" id="ARBA00023242"/>
    </source>
</evidence>
<reference evidence="21" key="1">
    <citation type="submission" date="2025-08" db="UniProtKB">
        <authorList>
            <consortium name="RefSeq"/>
        </authorList>
    </citation>
    <scope>IDENTIFICATION</scope>
</reference>
<feature type="compositionally biased region" description="Polar residues" evidence="17">
    <location>
        <begin position="454"/>
        <end position="470"/>
    </location>
</feature>
<evidence type="ECO:0000256" key="6">
    <source>
        <dbReference type="ARBA" id="ARBA00022664"/>
    </source>
</evidence>
<dbReference type="Gene3D" id="3.30.70.330">
    <property type="match status" value="1"/>
</dbReference>
<accession>A0ABM4BX68</accession>
<dbReference type="InterPro" id="IPR048995">
    <property type="entry name" value="STL11/RBM22-like_N"/>
</dbReference>
<feature type="domain" description="C3H1-type" evidence="19">
    <location>
        <begin position="159"/>
        <end position="186"/>
    </location>
</feature>
<keyword evidence="7 16" id="KW-0479">Metal-binding</keyword>
<dbReference type="Proteomes" id="UP001652625">
    <property type="component" value="Chromosome 05"/>
</dbReference>
<evidence type="ECO:0000256" key="1">
    <source>
        <dbReference type="ARBA" id="ARBA00004123"/>
    </source>
</evidence>
<evidence type="ECO:0000256" key="12">
    <source>
        <dbReference type="ARBA" id="ARBA00023187"/>
    </source>
</evidence>
<evidence type="ECO:0000256" key="16">
    <source>
        <dbReference type="PROSITE-ProRule" id="PRU00723"/>
    </source>
</evidence>
<gene>
    <name evidence="21" type="primary">LOC136071917</name>
</gene>
<dbReference type="SUPFAM" id="SSF90229">
    <property type="entry name" value="CCCH zinc finger"/>
    <property type="match status" value="1"/>
</dbReference>
<dbReference type="InterPro" id="IPR012677">
    <property type="entry name" value="Nucleotide-bd_a/b_plait_sf"/>
</dbReference>
<dbReference type="PANTHER" id="PTHR14089">
    <property type="entry name" value="PRE-MRNA-SPLICING FACTOR RBM22"/>
    <property type="match status" value="1"/>
</dbReference>
<evidence type="ECO:0000313" key="21">
    <source>
        <dbReference type="RefSeq" id="XP_065653803.1"/>
    </source>
</evidence>
<feature type="compositionally biased region" description="Polar residues" evidence="17">
    <location>
        <begin position="414"/>
        <end position="433"/>
    </location>
</feature>
<dbReference type="InterPro" id="IPR000571">
    <property type="entry name" value="Znf_CCCH"/>
</dbReference>
<keyword evidence="11 15" id="KW-0694">RNA-binding</keyword>
<keyword evidence="10 16" id="KW-0862">Zinc</keyword>
<dbReference type="PROSITE" id="PS50102">
    <property type="entry name" value="RRM"/>
    <property type="match status" value="1"/>
</dbReference>
<dbReference type="Pfam" id="PF25584">
    <property type="entry name" value="zf-CCCH_RBM22"/>
    <property type="match status" value="1"/>
</dbReference>
<proteinExistence type="inferred from homology"/>
<dbReference type="InterPro" id="IPR035979">
    <property type="entry name" value="RBD_domain_sf"/>
</dbReference>
<evidence type="ECO:0000256" key="4">
    <source>
        <dbReference type="ARBA" id="ARBA00020031"/>
    </source>
</evidence>
<evidence type="ECO:0000256" key="8">
    <source>
        <dbReference type="ARBA" id="ARBA00022728"/>
    </source>
</evidence>
<evidence type="ECO:0000256" key="14">
    <source>
        <dbReference type="ARBA" id="ARBA00030793"/>
    </source>
</evidence>
<dbReference type="SUPFAM" id="SSF54928">
    <property type="entry name" value="RNA-binding domain, RBD"/>
    <property type="match status" value="1"/>
</dbReference>
<keyword evidence="20" id="KW-1185">Reference proteome</keyword>
<dbReference type="RefSeq" id="XP_065653803.1">
    <property type="nucleotide sequence ID" value="XM_065797731.1"/>
</dbReference>
<dbReference type="PROSITE" id="PS50103">
    <property type="entry name" value="ZF_C3H1"/>
    <property type="match status" value="1"/>
</dbReference>
<feature type="region of interest" description="Disordered" evidence="17">
    <location>
        <begin position="377"/>
        <end position="470"/>
    </location>
</feature>
<evidence type="ECO:0000256" key="5">
    <source>
        <dbReference type="ARBA" id="ARBA00022490"/>
    </source>
</evidence>
<dbReference type="InterPro" id="IPR036855">
    <property type="entry name" value="Znf_CCCH_sf"/>
</dbReference>
<keyword evidence="12" id="KW-0508">mRNA splicing</keyword>